<dbReference type="KEGG" id="aep:AMC99_01051"/>
<protein>
    <submittedName>
        <fullName evidence="5">Nitroreductase family protein</fullName>
    </submittedName>
</protein>
<keyword evidence="3" id="KW-0560">Oxidoreductase</keyword>
<dbReference type="Pfam" id="PF00881">
    <property type="entry name" value="Nitroreductase"/>
    <property type="match status" value="1"/>
</dbReference>
<organism evidence="5 6">
    <name type="scientific">Altererythrobacter epoxidivorans</name>
    <dbReference type="NCBI Taxonomy" id="361183"/>
    <lineage>
        <taxon>Bacteria</taxon>
        <taxon>Pseudomonadati</taxon>
        <taxon>Pseudomonadota</taxon>
        <taxon>Alphaproteobacteria</taxon>
        <taxon>Sphingomonadales</taxon>
        <taxon>Erythrobacteraceae</taxon>
        <taxon>Altererythrobacter</taxon>
    </lineage>
</organism>
<gene>
    <name evidence="5" type="ORF">AMC99_01051</name>
</gene>
<dbReference type="EMBL" id="CP012669">
    <property type="protein sequence ID" value="ALE16348.1"/>
    <property type="molecule type" value="Genomic_DNA"/>
</dbReference>
<dbReference type="PATRIC" id="fig|361183.4.peg.1024"/>
<dbReference type="GO" id="GO:0016491">
    <property type="term" value="F:oxidoreductase activity"/>
    <property type="evidence" value="ECO:0007669"/>
    <property type="project" value="UniProtKB-KW"/>
</dbReference>
<sequence>MAIMLVMKDHDQIPYALPEITDAERIARARAARDRLKQRRTCRFFSDRDVPREVIEAAIEAAGTAPNGANHQPWHFAVVSSPEKKRAIREAAEAEEREFYAGKASDEWLGALAPLGTDSDKPFLETAPWLIVVFAQRKGGIEEDGETQNYYVTESVGIACGMLISTLHEAGLATLTHTPSPMGFLRRICERPDHEKPLMIVVVGHPTADATVPAHAMRKKPLGQIASWL</sequence>
<dbReference type="PANTHER" id="PTHR23026:SF90">
    <property type="entry name" value="IODOTYROSINE DEIODINASE 1"/>
    <property type="match status" value="1"/>
</dbReference>
<dbReference type="AlphaFoldDB" id="A0A0M4M7D3"/>
<dbReference type="STRING" id="361183.AMC99_01051"/>
<evidence type="ECO:0000256" key="2">
    <source>
        <dbReference type="ARBA" id="ARBA00022643"/>
    </source>
</evidence>
<dbReference type="InterPro" id="IPR000415">
    <property type="entry name" value="Nitroreductase-like"/>
</dbReference>
<keyword evidence="1" id="KW-0285">Flavoprotein</keyword>
<dbReference type="CDD" id="cd02144">
    <property type="entry name" value="iodotyrosine_dehalogenase"/>
    <property type="match status" value="1"/>
</dbReference>
<evidence type="ECO:0000313" key="6">
    <source>
        <dbReference type="Proteomes" id="UP000057938"/>
    </source>
</evidence>
<evidence type="ECO:0000256" key="1">
    <source>
        <dbReference type="ARBA" id="ARBA00022630"/>
    </source>
</evidence>
<accession>A0A0M4M7D3</accession>
<proteinExistence type="predicted"/>
<reference evidence="5 6" key="1">
    <citation type="submission" date="2015-09" db="EMBL/GenBank/DDBJ databases">
        <title>Complete genome sequence of a benzo[a]pyrene-degrading bacterium Altererythrobacter epoxidivorans CGMCC 1.7731T.</title>
        <authorList>
            <person name="Li Z."/>
            <person name="Cheng H."/>
            <person name="Huo Y."/>
            <person name="Xu X."/>
        </authorList>
    </citation>
    <scope>NUCLEOTIDE SEQUENCE [LARGE SCALE GENOMIC DNA]</scope>
    <source>
        <strain evidence="5 6">CGMCC 1.7731</strain>
    </source>
</reference>
<keyword evidence="6" id="KW-1185">Reference proteome</keyword>
<name>A0A0M4M7D3_9SPHN</name>
<dbReference type="InterPro" id="IPR050627">
    <property type="entry name" value="Nitroreductase/BluB"/>
</dbReference>
<feature type="domain" description="Nitroreductase" evidence="4">
    <location>
        <begin position="36"/>
        <end position="205"/>
    </location>
</feature>
<keyword evidence="2" id="KW-0288">FMN</keyword>
<dbReference type="SUPFAM" id="SSF55469">
    <property type="entry name" value="FMN-dependent nitroreductase-like"/>
    <property type="match status" value="1"/>
</dbReference>
<evidence type="ECO:0000259" key="4">
    <source>
        <dbReference type="Pfam" id="PF00881"/>
    </source>
</evidence>
<dbReference type="Proteomes" id="UP000057938">
    <property type="component" value="Chromosome"/>
</dbReference>
<dbReference type="PANTHER" id="PTHR23026">
    <property type="entry name" value="NADPH NITROREDUCTASE"/>
    <property type="match status" value="1"/>
</dbReference>
<evidence type="ECO:0000256" key="3">
    <source>
        <dbReference type="ARBA" id="ARBA00023002"/>
    </source>
</evidence>
<evidence type="ECO:0000313" key="5">
    <source>
        <dbReference type="EMBL" id="ALE16348.1"/>
    </source>
</evidence>
<dbReference type="InterPro" id="IPR029479">
    <property type="entry name" value="Nitroreductase"/>
</dbReference>
<dbReference type="Gene3D" id="3.40.109.10">
    <property type="entry name" value="NADH Oxidase"/>
    <property type="match status" value="1"/>
</dbReference>